<accession>A0AAN6Z872</accession>
<reference evidence="2" key="2">
    <citation type="submission" date="2023-05" db="EMBL/GenBank/DDBJ databases">
        <authorList>
            <consortium name="Lawrence Berkeley National Laboratory"/>
            <person name="Steindorff A."/>
            <person name="Hensen N."/>
            <person name="Bonometti L."/>
            <person name="Westerberg I."/>
            <person name="Brannstrom I.O."/>
            <person name="Guillou S."/>
            <person name="Cros-Aarteil S."/>
            <person name="Calhoun S."/>
            <person name="Haridas S."/>
            <person name="Kuo A."/>
            <person name="Mondo S."/>
            <person name="Pangilinan J."/>
            <person name="Riley R."/>
            <person name="Labutti K."/>
            <person name="Andreopoulos B."/>
            <person name="Lipzen A."/>
            <person name="Chen C."/>
            <person name="Yanf M."/>
            <person name="Daum C."/>
            <person name="Ng V."/>
            <person name="Clum A."/>
            <person name="Ohm R."/>
            <person name="Martin F."/>
            <person name="Silar P."/>
            <person name="Natvig D."/>
            <person name="Lalanne C."/>
            <person name="Gautier V."/>
            <person name="Ament-Velasquez S.L."/>
            <person name="Kruys A."/>
            <person name="Hutchinson M.I."/>
            <person name="Powell A.J."/>
            <person name="Barry K."/>
            <person name="Miller A.N."/>
            <person name="Grigoriev I.V."/>
            <person name="Debuchy R."/>
            <person name="Gladieux P."/>
            <person name="Thoren M.H."/>
            <person name="Johannesson H."/>
        </authorList>
    </citation>
    <scope>NUCLEOTIDE SEQUENCE</scope>
    <source>
        <strain evidence="2">CBS 731.68</strain>
    </source>
</reference>
<dbReference type="EMBL" id="MU853223">
    <property type="protein sequence ID" value="KAK4128213.1"/>
    <property type="molecule type" value="Genomic_DNA"/>
</dbReference>
<evidence type="ECO:0000256" key="1">
    <source>
        <dbReference type="SAM" id="MobiDB-lite"/>
    </source>
</evidence>
<dbReference type="RefSeq" id="XP_062651984.1">
    <property type="nucleotide sequence ID" value="XM_062797558.1"/>
</dbReference>
<reference evidence="2" key="1">
    <citation type="journal article" date="2023" name="Mol. Phylogenet. Evol.">
        <title>Genome-scale phylogeny and comparative genomics of the fungal order Sordariales.</title>
        <authorList>
            <person name="Hensen N."/>
            <person name="Bonometti L."/>
            <person name="Westerberg I."/>
            <person name="Brannstrom I.O."/>
            <person name="Guillou S."/>
            <person name="Cros-Aarteil S."/>
            <person name="Calhoun S."/>
            <person name="Haridas S."/>
            <person name="Kuo A."/>
            <person name="Mondo S."/>
            <person name="Pangilinan J."/>
            <person name="Riley R."/>
            <person name="LaButti K."/>
            <person name="Andreopoulos B."/>
            <person name="Lipzen A."/>
            <person name="Chen C."/>
            <person name="Yan M."/>
            <person name="Daum C."/>
            <person name="Ng V."/>
            <person name="Clum A."/>
            <person name="Steindorff A."/>
            <person name="Ohm R.A."/>
            <person name="Martin F."/>
            <person name="Silar P."/>
            <person name="Natvig D.O."/>
            <person name="Lalanne C."/>
            <person name="Gautier V."/>
            <person name="Ament-Velasquez S.L."/>
            <person name="Kruys A."/>
            <person name="Hutchinson M.I."/>
            <person name="Powell A.J."/>
            <person name="Barry K."/>
            <person name="Miller A.N."/>
            <person name="Grigoriev I.V."/>
            <person name="Debuchy R."/>
            <person name="Gladieux P."/>
            <person name="Hiltunen Thoren M."/>
            <person name="Johannesson H."/>
        </authorList>
    </citation>
    <scope>NUCLEOTIDE SEQUENCE</scope>
    <source>
        <strain evidence="2">CBS 731.68</strain>
    </source>
</reference>
<feature type="region of interest" description="Disordered" evidence="1">
    <location>
        <begin position="106"/>
        <end position="133"/>
    </location>
</feature>
<dbReference type="GeneID" id="87834337"/>
<protein>
    <submittedName>
        <fullName evidence="2">Uncharacterized protein</fullName>
    </submittedName>
</protein>
<comment type="caution">
    <text evidence="2">The sequence shown here is derived from an EMBL/GenBank/DDBJ whole genome shotgun (WGS) entry which is preliminary data.</text>
</comment>
<dbReference type="Proteomes" id="UP001302602">
    <property type="component" value="Unassembled WGS sequence"/>
</dbReference>
<keyword evidence="3" id="KW-1185">Reference proteome</keyword>
<gene>
    <name evidence="2" type="ORF">N657DRAFT_8413</name>
</gene>
<proteinExistence type="predicted"/>
<evidence type="ECO:0000313" key="2">
    <source>
        <dbReference type="EMBL" id="KAK4128213.1"/>
    </source>
</evidence>
<dbReference type="AlphaFoldDB" id="A0AAN6Z872"/>
<evidence type="ECO:0000313" key="3">
    <source>
        <dbReference type="Proteomes" id="UP001302602"/>
    </source>
</evidence>
<sequence length="243" mass="26849">MYCTPDLMRNAFDKPGLASLPADGAFLGFGMRWRYGTRMRSRPHFPILTSLGLRLFPLPLKSIAFPMDQTVLLTAHEDDPQQEEHGGGSVRCQLPGSASLDLGRHRQIDCKSGPGSSNPSPTSHTVRDLGSKTGPTATLSVSIARGLAIAQWHRLTTSVRHRLIIDRMDHLLVALASSSARPIRRRYNPTHSSKSSPVKPHTLMQGQHCMDIPGFACIHHCIAAAEEGIRFLVQQRYTTRRIS</sequence>
<name>A0AAN6Z872_9PEZI</name>
<organism evidence="2 3">
    <name type="scientific">Parathielavia appendiculata</name>
    <dbReference type="NCBI Taxonomy" id="2587402"/>
    <lineage>
        <taxon>Eukaryota</taxon>
        <taxon>Fungi</taxon>
        <taxon>Dikarya</taxon>
        <taxon>Ascomycota</taxon>
        <taxon>Pezizomycotina</taxon>
        <taxon>Sordariomycetes</taxon>
        <taxon>Sordariomycetidae</taxon>
        <taxon>Sordariales</taxon>
        <taxon>Chaetomiaceae</taxon>
        <taxon>Parathielavia</taxon>
    </lineage>
</organism>
<feature type="compositionally biased region" description="Low complexity" evidence="1">
    <location>
        <begin position="112"/>
        <end position="123"/>
    </location>
</feature>